<evidence type="ECO:0000313" key="2">
    <source>
        <dbReference type="Proteomes" id="UP000215914"/>
    </source>
</evidence>
<dbReference type="EMBL" id="MNCJ02000316">
    <property type="protein sequence ID" value="KAF5821007.1"/>
    <property type="molecule type" value="Genomic_DNA"/>
</dbReference>
<comment type="caution">
    <text evidence="1">The sequence shown here is derived from an EMBL/GenBank/DDBJ whole genome shotgun (WGS) entry which is preliminary data.</text>
</comment>
<dbReference type="AlphaFoldDB" id="A0A9K3JUT3"/>
<dbReference type="Proteomes" id="UP000215914">
    <property type="component" value="Unassembled WGS sequence"/>
</dbReference>
<gene>
    <name evidence="1" type="ORF">HanXRQr2_Chr01g0008721</name>
</gene>
<reference evidence="1" key="2">
    <citation type="submission" date="2020-06" db="EMBL/GenBank/DDBJ databases">
        <title>Helianthus annuus Genome sequencing and assembly Release 2.</title>
        <authorList>
            <person name="Gouzy J."/>
            <person name="Langlade N."/>
            <person name="Munos S."/>
        </authorList>
    </citation>
    <scope>NUCLEOTIDE SEQUENCE</scope>
    <source>
        <tissue evidence="1">Leaves</tissue>
    </source>
</reference>
<sequence length="76" mass="9199">MFLKHDIFFVFPQTTPATTIDVSVKEENIEETHHPKDVIIKQEEIQEIPKDVDLNDDKWWFDNIDDILEMFKPYDY</sequence>
<protein>
    <submittedName>
        <fullName evidence="1">Uncharacterized protein</fullName>
    </submittedName>
</protein>
<keyword evidence="2" id="KW-1185">Reference proteome</keyword>
<proteinExistence type="predicted"/>
<accession>A0A9K3JUT3</accession>
<organism evidence="1 2">
    <name type="scientific">Helianthus annuus</name>
    <name type="common">Common sunflower</name>
    <dbReference type="NCBI Taxonomy" id="4232"/>
    <lineage>
        <taxon>Eukaryota</taxon>
        <taxon>Viridiplantae</taxon>
        <taxon>Streptophyta</taxon>
        <taxon>Embryophyta</taxon>
        <taxon>Tracheophyta</taxon>
        <taxon>Spermatophyta</taxon>
        <taxon>Magnoliopsida</taxon>
        <taxon>eudicotyledons</taxon>
        <taxon>Gunneridae</taxon>
        <taxon>Pentapetalae</taxon>
        <taxon>asterids</taxon>
        <taxon>campanulids</taxon>
        <taxon>Asterales</taxon>
        <taxon>Asteraceae</taxon>
        <taxon>Asteroideae</taxon>
        <taxon>Heliantheae alliance</taxon>
        <taxon>Heliantheae</taxon>
        <taxon>Helianthus</taxon>
    </lineage>
</organism>
<dbReference type="Gramene" id="mRNA:HanXRQr2_Chr01g0008721">
    <property type="protein sequence ID" value="mRNA:HanXRQr2_Chr01g0008721"/>
    <property type="gene ID" value="HanXRQr2_Chr01g0008721"/>
</dbReference>
<evidence type="ECO:0000313" key="1">
    <source>
        <dbReference type="EMBL" id="KAF5821007.1"/>
    </source>
</evidence>
<name>A0A9K3JUT3_HELAN</name>
<reference evidence="1" key="1">
    <citation type="journal article" date="2017" name="Nature">
        <title>The sunflower genome provides insights into oil metabolism, flowering and Asterid evolution.</title>
        <authorList>
            <person name="Badouin H."/>
            <person name="Gouzy J."/>
            <person name="Grassa C.J."/>
            <person name="Murat F."/>
            <person name="Staton S.E."/>
            <person name="Cottret L."/>
            <person name="Lelandais-Briere C."/>
            <person name="Owens G.L."/>
            <person name="Carrere S."/>
            <person name="Mayjonade B."/>
            <person name="Legrand L."/>
            <person name="Gill N."/>
            <person name="Kane N.C."/>
            <person name="Bowers J.E."/>
            <person name="Hubner S."/>
            <person name="Bellec A."/>
            <person name="Berard A."/>
            <person name="Berges H."/>
            <person name="Blanchet N."/>
            <person name="Boniface M.C."/>
            <person name="Brunel D."/>
            <person name="Catrice O."/>
            <person name="Chaidir N."/>
            <person name="Claudel C."/>
            <person name="Donnadieu C."/>
            <person name="Faraut T."/>
            <person name="Fievet G."/>
            <person name="Helmstetter N."/>
            <person name="King M."/>
            <person name="Knapp S.J."/>
            <person name="Lai Z."/>
            <person name="Le Paslier M.C."/>
            <person name="Lippi Y."/>
            <person name="Lorenzon L."/>
            <person name="Mandel J.R."/>
            <person name="Marage G."/>
            <person name="Marchand G."/>
            <person name="Marquand E."/>
            <person name="Bret-Mestries E."/>
            <person name="Morien E."/>
            <person name="Nambeesan S."/>
            <person name="Nguyen T."/>
            <person name="Pegot-Espagnet P."/>
            <person name="Pouilly N."/>
            <person name="Raftis F."/>
            <person name="Sallet E."/>
            <person name="Schiex T."/>
            <person name="Thomas J."/>
            <person name="Vandecasteele C."/>
            <person name="Vares D."/>
            <person name="Vear F."/>
            <person name="Vautrin S."/>
            <person name="Crespi M."/>
            <person name="Mangin B."/>
            <person name="Burke J.M."/>
            <person name="Salse J."/>
            <person name="Munos S."/>
            <person name="Vincourt P."/>
            <person name="Rieseberg L.H."/>
            <person name="Langlade N.B."/>
        </authorList>
    </citation>
    <scope>NUCLEOTIDE SEQUENCE</scope>
    <source>
        <tissue evidence="1">Leaves</tissue>
    </source>
</reference>